<accession>X2B0G5</accession>
<sequence length="869" mass="96885">MAGAAIHDSVSDPEPNRRSSVLPNKSRFCGSFGGEKNVVAWKKTRNRRSVVPLETQGSNISAGNIAEELDEINTSGCLLVIAERCASSTSASAGDGSAKRGRIFFVCFTENRLLVDHPRPRLYITSLENTRIIVSIRIPLIDKYPDVFLELLPGRSVIHDLDVELNLAGSDTEDKGVLVEASGYISVQGASINTLSTDGYMAFPMNSLKHDYYIMSYMFNKQSQNKQGLSQFAIVAIKDFTVVEITLPRADIEIINSNWHFENNKTRVTLNFCQTLQVQSYRDLTATRIKATSPVAVFAGDVWISIGAEHMGDHIVEQMPPTNSWGTEFISAPITSREQGDVYRVLGRMDNTKLKIYKQTALKLNRLYDLIGLQRSEFHEFDVGSSETLVLVSNRPVLVAQFCKSNEADGNRQSDSFMTLVPPTTHYLDEYSYQTLTSLYDDFNHYVNLIVLTKDLNDVRLDHNPVPPSVIIKDWTEIWLTSYSYATLHVSAGYHRIYSPSSFSATAYGMKFQESYGFLLGQSLVSLPYECTETDMGQADFFDNDCDGVFDEEIANGIDDDGDSLIDEDVFNEFRARDQVEDPGEDSSALEEYSNPDYYDNTEVEFIDNFEDKEALTMAAEVHTTQSETTPSISPKRTEPASHTVTTRVFPRGTSVQRPPPPPPPPEQIQEVKTVRMEETYTSVKISMSTIHHDVVNIEMTTAEPDLKEEKRDLTMFIVIPICIILGIPAFCCVCLFGKDCGRKIKEEGRPEKETRKAKKLPRHNKVEDTPLQEVNKSEIKPIVPFFIVRSEHELTGMHPRPLTVHRQGAIAEESTAVTTPVPRKSPTSKNSTASSGASSPASNGSTHSLVPSALKRIAKKKSKAVIIG</sequence>
<dbReference type="HOGENOM" id="CLU_330162_0_0_1"/>
<keyword evidence="2" id="KW-0812">Transmembrane</keyword>
<dbReference type="PANTHER" id="PTHR46534">
    <property type="entry name" value="IGGFC_BINDING DOMAIN-CONTAINING PROTEIN"/>
    <property type="match status" value="1"/>
</dbReference>
<dbReference type="PANTHER" id="PTHR46534:SF1">
    <property type="entry name" value="IGGFC-BINDING PROTEIN N-TERMINAL DOMAIN-CONTAINING PROTEIN"/>
    <property type="match status" value="1"/>
</dbReference>
<proteinExistence type="predicted"/>
<dbReference type="InterPro" id="IPR035234">
    <property type="entry name" value="IgGFc-bd_N"/>
</dbReference>
<evidence type="ECO:0000313" key="5">
    <source>
        <dbReference type="Proteomes" id="UP000014760"/>
    </source>
</evidence>
<feature type="region of interest" description="Disordered" evidence="1">
    <location>
        <begin position="814"/>
        <end position="853"/>
    </location>
</feature>
<feature type="region of interest" description="Disordered" evidence="1">
    <location>
        <begin position="1"/>
        <end position="23"/>
    </location>
</feature>
<evidence type="ECO:0000259" key="3">
    <source>
        <dbReference type="Pfam" id="PF17517"/>
    </source>
</evidence>
<feature type="compositionally biased region" description="Pro residues" evidence="1">
    <location>
        <begin position="658"/>
        <end position="667"/>
    </location>
</feature>
<evidence type="ECO:0000313" key="4">
    <source>
        <dbReference type="EnsemblMetazoa" id="CapteP228404"/>
    </source>
</evidence>
<reference evidence="5" key="1">
    <citation type="submission" date="2012-12" db="EMBL/GenBank/DDBJ databases">
        <authorList>
            <person name="Hellsten U."/>
            <person name="Grimwood J."/>
            <person name="Chapman J.A."/>
            <person name="Shapiro H."/>
            <person name="Aerts A."/>
            <person name="Otillar R.P."/>
            <person name="Terry A.Y."/>
            <person name="Boore J.L."/>
            <person name="Simakov O."/>
            <person name="Marletaz F."/>
            <person name="Cho S.-J."/>
            <person name="Edsinger-Gonzales E."/>
            <person name="Havlak P."/>
            <person name="Kuo D.-H."/>
            <person name="Larsson T."/>
            <person name="Lv J."/>
            <person name="Arendt D."/>
            <person name="Savage R."/>
            <person name="Osoegawa K."/>
            <person name="de Jong P."/>
            <person name="Lindberg D.R."/>
            <person name="Seaver E.C."/>
            <person name="Weisblat D.A."/>
            <person name="Putnam N.H."/>
            <person name="Grigoriev I.V."/>
            <person name="Rokhsar D.S."/>
        </authorList>
    </citation>
    <scope>NUCLEOTIDE SEQUENCE</scope>
    <source>
        <strain evidence="5">I ESC-2004</strain>
    </source>
</reference>
<keyword evidence="2" id="KW-0472">Membrane</keyword>
<organism evidence="4 5">
    <name type="scientific">Capitella teleta</name>
    <name type="common">Polychaete worm</name>
    <dbReference type="NCBI Taxonomy" id="283909"/>
    <lineage>
        <taxon>Eukaryota</taxon>
        <taxon>Metazoa</taxon>
        <taxon>Spiralia</taxon>
        <taxon>Lophotrochozoa</taxon>
        <taxon>Annelida</taxon>
        <taxon>Polychaeta</taxon>
        <taxon>Sedentaria</taxon>
        <taxon>Scolecida</taxon>
        <taxon>Capitellidae</taxon>
        <taxon>Capitella</taxon>
    </lineage>
</organism>
<evidence type="ECO:0000256" key="2">
    <source>
        <dbReference type="SAM" id="Phobius"/>
    </source>
</evidence>
<keyword evidence="2" id="KW-1133">Transmembrane helix</keyword>
<evidence type="ECO:0000256" key="1">
    <source>
        <dbReference type="SAM" id="MobiDB-lite"/>
    </source>
</evidence>
<reference evidence="4" key="3">
    <citation type="submission" date="2015-06" db="UniProtKB">
        <authorList>
            <consortium name="EnsemblMetazoa"/>
        </authorList>
    </citation>
    <scope>IDENTIFICATION</scope>
</reference>
<dbReference type="EnsemblMetazoa" id="CapteT228404">
    <property type="protein sequence ID" value="CapteP228404"/>
    <property type="gene ID" value="CapteG228404"/>
</dbReference>
<feature type="region of interest" description="Disordered" evidence="1">
    <location>
        <begin position="749"/>
        <end position="771"/>
    </location>
</feature>
<name>X2B0G5_CAPTE</name>
<feature type="region of interest" description="Disordered" evidence="1">
    <location>
        <begin position="623"/>
        <end position="667"/>
    </location>
</feature>
<keyword evidence="5" id="KW-1185">Reference proteome</keyword>
<dbReference type="OMA" id="PYECTET"/>
<protein>
    <recommendedName>
        <fullName evidence="3">IgGFc-binding protein N-terminal domain-containing protein</fullName>
    </recommendedName>
</protein>
<reference evidence="5" key="2">
    <citation type="journal article" date="2013" name="Nature">
        <title>Insights into bilaterian evolution from three spiralian genomes.</title>
        <authorList>
            <person name="Simakov O."/>
            <person name="Marletaz F."/>
            <person name="Cho S.J."/>
            <person name="Edsinger-Gonzales E."/>
            <person name="Havlak P."/>
            <person name="Hellsten U."/>
            <person name="Kuo D.H."/>
            <person name="Larsson T."/>
            <person name="Lv J."/>
            <person name="Arendt D."/>
            <person name="Savage R."/>
            <person name="Osoegawa K."/>
            <person name="de Jong P."/>
            <person name="Grimwood J."/>
            <person name="Chapman J.A."/>
            <person name="Shapiro H."/>
            <person name="Aerts A."/>
            <person name="Otillar R.P."/>
            <person name="Terry A.Y."/>
            <person name="Boore J.L."/>
            <person name="Grigoriev I.V."/>
            <person name="Lindberg D.R."/>
            <person name="Seaver E.C."/>
            <person name="Weisblat D.A."/>
            <person name="Putnam N.H."/>
            <person name="Rokhsar D.S."/>
        </authorList>
    </citation>
    <scope>NUCLEOTIDE SEQUENCE</scope>
    <source>
        <strain evidence="5">I ESC-2004</strain>
    </source>
</reference>
<dbReference type="Pfam" id="PF17517">
    <property type="entry name" value="IgGFc_binding"/>
    <property type="match status" value="1"/>
</dbReference>
<feature type="domain" description="IgGFc-binding protein N-terminal" evidence="3">
    <location>
        <begin position="198"/>
        <end position="509"/>
    </location>
</feature>
<dbReference type="Proteomes" id="UP000014760">
    <property type="component" value="Unassembled WGS sequence"/>
</dbReference>
<feature type="compositionally biased region" description="Low complexity" evidence="1">
    <location>
        <begin position="828"/>
        <end position="847"/>
    </location>
</feature>
<feature type="transmembrane region" description="Helical" evidence="2">
    <location>
        <begin position="714"/>
        <end position="737"/>
    </location>
</feature>
<feature type="compositionally biased region" description="Polar residues" evidence="1">
    <location>
        <begin position="623"/>
        <end position="647"/>
    </location>
</feature>
<feature type="region of interest" description="Disordered" evidence="1">
    <location>
        <begin position="578"/>
        <end position="598"/>
    </location>
</feature>
<dbReference type="AlphaFoldDB" id="X2B0G5"/>
<dbReference type="EMBL" id="AMQN01007106">
    <property type="status" value="NOT_ANNOTATED_CDS"/>
    <property type="molecule type" value="Genomic_DNA"/>
</dbReference>